<dbReference type="PROSITE" id="PS50035">
    <property type="entry name" value="PLD"/>
    <property type="match status" value="2"/>
</dbReference>
<proteinExistence type="inferred from homology"/>
<dbReference type="Pfam" id="PF00614">
    <property type="entry name" value="PLDc"/>
    <property type="match status" value="1"/>
</dbReference>
<dbReference type="GO" id="GO:0009395">
    <property type="term" value="P:phospholipid catabolic process"/>
    <property type="evidence" value="ECO:0007669"/>
    <property type="project" value="TreeGrafter"/>
</dbReference>
<comment type="caution">
    <text evidence="11">The sequence shown here is derived from an EMBL/GenBank/DDBJ whole genome shotgun (WGS) entry which is preliminary data.</text>
</comment>
<dbReference type="Gene3D" id="3.30.1520.10">
    <property type="entry name" value="Phox-like domain"/>
    <property type="match status" value="1"/>
</dbReference>
<dbReference type="PIRSF" id="PIRSF009376">
    <property type="entry name" value="Phospholipase_D_euk"/>
    <property type="match status" value="1"/>
</dbReference>
<organism evidence="11 12">
    <name type="scientific">Glomus cerebriforme</name>
    <dbReference type="NCBI Taxonomy" id="658196"/>
    <lineage>
        <taxon>Eukaryota</taxon>
        <taxon>Fungi</taxon>
        <taxon>Fungi incertae sedis</taxon>
        <taxon>Mucoromycota</taxon>
        <taxon>Glomeromycotina</taxon>
        <taxon>Glomeromycetes</taxon>
        <taxon>Glomerales</taxon>
        <taxon>Glomeraceae</taxon>
        <taxon>Glomus</taxon>
    </lineage>
</organism>
<evidence type="ECO:0000256" key="8">
    <source>
        <dbReference type="SAM" id="MobiDB-lite"/>
    </source>
</evidence>
<evidence type="ECO:0000256" key="4">
    <source>
        <dbReference type="ARBA" id="ARBA00022801"/>
    </source>
</evidence>
<reference evidence="11 12" key="1">
    <citation type="submission" date="2018-06" db="EMBL/GenBank/DDBJ databases">
        <title>Comparative genomics reveals the genomic features of Rhizophagus irregularis, R. cerebriforme, R. diaphanum and Gigaspora rosea, and their symbiotic lifestyle signature.</title>
        <authorList>
            <person name="Morin E."/>
            <person name="San Clemente H."/>
            <person name="Chen E.C.H."/>
            <person name="De La Providencia I."/>
            <person name="Hainaut M."/>
            <person name="Kuo A."/>
            <person name="Kohler A."/>
            <person name="Murat C."/>
            <person name="Tang N."/>
            <person name="Roy S."/>
            <person name="Loubradou J."/>
            <person name="Henrissat B."/>
            <person name="Grigoriev I.V."/>
            <person name="Corradi N."/>
            <person name="Roux C."/>
            <person name="Martin F.M."/>
        </authorList>
    </citation>
    <scope>NUCLEOTIDE SEQUENCE [LARGE SCALE GENOMIC DNA]</scope>
    <source>
        <strain evidence="11 12">DAOM 227022</strain>
    </source>
</reference>
<accession>A0A397SRV6</accession>
<dbReference type="SUPFAM" id="SSF64268">
    <property type="entry name" value="PX domain"/>
    <property type="match status" value="1"/>
</dbReference>
<sequence>MSDPLTPSEDKISSKSDEIESSKEVNSNIFVQLSNKTLALLNPNKDELSTHYESDDDETEPKGSSYWQLSNIFNGKRNSMSQPSRRRNTDPNKQLRRKSKPLDYASDPSDEQLSAPYIEEHHPEQPDFVRQRRQSGVPDLALIDGEAGPSNQVKKHEEGEITSRNHKFRNYVWKALAMSKINKMFSTSDRKHLQDIGNLGVLVYPSPIFVPYLWARRDYKGYKAPPILFDALKLAITDSHNNENAYNVQTVFRIELEYGDIKWVIKKTGFDFVLLYFSLKQRGDLPFTPRIPSVLHKWFKSFFHRSHIRHELQRTAALERRKQLEYYLIQIIRTLNMHVSYELYEFLELSAISITRDMGWKGKEGYFEKKVERFYKPICSFKNSKWITDWVIVRDSYIAFCSHMSSTTPSDIFLFDRYFNSDKLTLQGFNRVLKFHDRISIENSSRRIELKGDSRKLNEFLESIERVMQSSPWVKQHRFDSYAPIRENSKVKWYIDGKDYFFAVSEAILAAKSEIYIEDWWLSPELYLRRPPSENEEFRLDRLLKRKAEEGIIIYIVVYKEVKYSLPLDSYHTKKTLEGLHTNIRVQRHPDHGPEGTMLWAHHEKIVVVDCRIAFIGGLDLCFGRYDTRTHELADWNPDGDEQPTIWPGQDYSNPRIKDFQNVVDYNTSLVDKSQTPRMPWHDISFGVVGPPARDVARHFVQRWNFIKDEKAFEKEKFSFLTPKGEYVSTRDESKFRGTCDVQLLRSSAYWSSGIKLENSIYNAYCHLIRTSKYFIYIENQFFITTTENDPKYVIKNRIGECIVERIKRAHKSNEKFRVIVIMPLLPSFESDLNSSDAGTIRMVMHWQYMSICRGGKGILEKLSEAGINPEKYISFYSLRGYDQIYDNKNTSEDESLKTKRSLLSLKAKREKPNKERFSKNNSIQLNESNEVENFSDRIGEPAIPSDIKQMDFNKTYFTEQIYVHSKLMIVDDRYVICGSDNKKVDTRMNGKPYQASKFAYTLRSILFKEHLGLLETQDHSSITKSCLPPIKPEILYDLTVEEEKPVTSILDDPASYYPHKKSKYPTKEDLIVMDPLSDEFYNYWKSVAHNNTETYRSVFRCIPDNNGK</sequence>
<dbReference type="CDD" id="cd09138">
    <property type="entry name" value="PLDc_vPLD1_2_yPLD_like_1"/>
    <property type="match status" value="1"/>
</dbReference>
<feature type="domain" description="PX" evidence="10">
    <location>
        <begin position="230"/>
        <end position="354"/>
    </location>
</feature>
<dbReference type="PANTHER" id="PTHR18896">
    <property type="entry name" value="PHOSPHOLIPASE D"/>
    <property type="match status" value="1"/>
</dbReference>
<dbReference type="EC" id="3.1.4.4" evidence="7"/>
<keyword evidence="6" id="KW-0443">Lipid metabolism</keyword>
<evidence type="ECO:0000256" key="1">
    <source>
        <dbReference type="ARBA" id="ARBA00000798"/>
    </source>
</evidence>
<keyword evidence="5 7" id="KW-0442">Lipid degradation</keyword>
<keyword evidence="3" id="KW-0677">Repeat</keyword>
<dbReference type="SUPFAM" id="SSF56024">
    <property type="entry name" value="Phospholipase D/nuclease"/>
    <property type="match status" value="2"/>
</dbReference>
<feature type="region of interest" description="Disordered" evidence="8">
    <location>
        <begin position="47"/>
        <end position="110"/>
    </location>
</feature>
<keyword evidence="12" id="KW-1185">Reference proteome</keyword>
<dbReference type="Gene3D" id="3.30.870.10">
    <property type="entry name" value="Endonuclease Chain A"/>
    <property type="match status" value="2"/>
</dbReference>
<feature type="region of interest" description="Disordered" evidence="8">
    <location>
        <begin position="1"/>
        <end position="27"/>
    </location>
</feature>
<feature type="domain" description="PLD phosphodiesterase" evidence="9">
    <location>
        <begin position="960"/>
        <end position="982"/>
    </location>
</feature>
<evidence type="ECO:0000313" key="12">
    <source>
        <dbReference type="Proteomes" id="UP000265703"/>
    </source>
</evidence>
<evidence type="ECO:0000256" key="2">
    <source>
        <dbReference type="ARBA" id="ARBA00008664"/>
    </source>
</evidence>
<feature type="compositionally biased region" description="Basic and acidic residues" evidence="8">
    <location>
        <begin position="8"/>
        <end position="23"/>
    </location>
</feature>
<dbReference type="CDD" id="cd01254">
    <property type="entry name" value="PH_PLD"/>
    <property type="match status" value="1"/>
</dbReference>
<dbReference type="GO" id="GO:0004630">
    <property type="term" value="F:phospholipase D activity"/>
    <property type="evidence" value="ECO:0007669"/>
    <property type="project" value="UniProtKB-UniRule"/>
</dbReference>
<dbReference type="SMART" id="SM00155">
    <property type="entry name" value="PLDc"/>
    <property type="match status" value="2"/>
</dbReference>
<dbReference type="EMBL" id="QKYT01000250">
    <property type="protein sequence ID" value="RIA88728.1"/>
    <property type="molecule type" value="Genomic_DNA"/>
</dbReference>
<gene>
    <name evidence="11" type="ORF">C1645_725752</name>
</gene>
<dbReference type="InterPro" id="IPR001736">
    <property type="entry name" value="PLipase_D/transphosphatidylase"/>
</dbReference>
<dbReference type="InterPro" id="IPR015679">
    <property type="entry name" value="PLipase_D_fam"/>
</dbReference>
<dbReference type="InterPro" id="IPR001683">
    <property type="entry name" value="PX_dom"/>
</dbReference>
<evidence type="ECO:0000259" key="10">
    <source>
        <dbReference type="PROSITE" id="PS50195"/>
    </source>
</evidence>
<feature type="compositionally biased region" description="Polar residues" evidence="8">
    <location>
        <begin position="65"/>
        <end position="83"/>
    </location>
</feature>
<name>A0A397SRV6_9GLOM</name>
<evidence type="ECO:0000256" key="3">
    <source>
        <dbReference type="ARBA" id="ARBA00022737"/>
    </source>
</evidence>
<comment type="similarity">
    <text evidence="2 7">Belongs to the phospholipase D family.</text>
</comment>
<dbReference type="PANTHER" id="PTHR18896:SF76">
    <property type="entry name" value="PHOSPHOLIPASE"/>
    <property type="match status" value="1"/>
</dbReference>
<dbReference type="AlphaFoldDB" id="A0A397SRV6"/>
<dbReference type="CDD" id="cd09141">
    <property type="entry name" value="PLDc_vPLD1_2_yPLD_like_2"/>
    <property type="match status" value="1"/>
</dbReference>
<evidence type="ECO:0000256" key="7">
    <source>
        <dbReference type="PIRNR" id="PIRNR009376"/>
    </source>
</evidence>
<feature type="domain" description="PLD phosphodiesterase" evidence="9">
    <location>
        <begin position="598"/>
        <end position="625"/>
    </location>
</feature>
<dbReference type="STRING" id="658196.A0A397SRV6"/>
<evidence type="ECO:0000259" key="9">
    <source>
        <dbReference type="PROSITE" id="PS50035"/>
    </source>
</evidence>
<keyword evidence="4 7" id="KW-0378">Hydrolase</keyword>
<evidence type="ECO:0000313" key="11">
    <source>
        <dbReference type="EMBL" id="RIA88728.1"/>
    </source>
</evidence>
<dbReference type="Proteomes" id="UP000265703">
    <property type="component" value="Unassembled WGS sequence"/>
</dbReference>
<dbReference type="InterPro" id="IPR036871">
    <property type="entry name" value="PX_dom_sf"/>
</dbReference>
<dbReference type="GO" id="GO:0006654">
    <property type="term" value="P:phosphatidic acid biosynthetic process"/>
    <property type="evidence" value="ECO:0007669"/>
    <property type="project" value="InterPro"/>
</dbReference>
<dbReference type="InterPro" id="IPR016555">
    <property type="entry name" value="PLipase_D_euk"/>
</dbReference>
<dbReference type="GO" id="GO:0035556">
    <property type="term" value="P:intracellular signal transduction"/>
    <property type="evidence" value="ECO:0007669"/>
    <property type="project" value="InterPro"/>
</dbReference>
<comment type="catalytic activity">
    <reaction evidence="1 7">
        <text>a 1,2-diacyl-sn-glycero-3-phosphocholine + H2O = a 1,2-diacyl-sn-glycero-3-phosphate + choline + H(+)</text>
        <dbReference type="Rhea" id="RHEA:14445"/>
        <dbReference type="ChEBI" id="CHEBI:15354"/>
        <dbReference type="ChEBI" id="CHEBI:15377"/>
        <dbReference type="ChEBI" id="CHEBI:15378"/>
        <dbReference type="ChEBI" id="CHEBI:57643"/>
        <dbReference type="ChEBI" id="CHEBI:58608"/>
        <dbReference type="EC" id="3.1.4.4"/>
    </reaction>
</comment>
<evidence type="ECO:0000256" key="6">
    <source>
        <dbReference type="ARBA" id="ARBA00023098"/>
    </source>
</evidence>
<evidence type="ECO:0000256" key="5">
    <source>
        <dbReference type="ARBA" id="ARBA00022963"/>
    </source>
</evidence>
<protein>
    <recommendedName>
        <fullName evidence="7">Phospholipase</fullName>
        <ecNumber evidence="7">3.1.4.4</ecNumber>
    </recommendedName>
</protein>
<dbReference type="OrthoDB" id="14911at2759"/>
<dbReference type="GO" id="GO:0035091">
    <property type="term" value="F:phosphatidylinositol binding"/>
    <property type="evidence" value="ECO:0007669"/>
    <property type="project" value="InterPro"/>
</dbReference>
<dbReference type="PROSITE" id="PS50195">
    <property type="entry name" value="PX"/>
    <property type="match status" value="1"/>
</dbReference>